<evidence type="ECO:0000256" key="2">
    <source>
        <dbReference type="SAM" id="Phobius"/>
    </source>
</evidence>
<feature type="transmembrane region" description="Helical" evidence="2">
    <location>
        <begin position="32"/>
        <end position="52"/>
    </location>
</feature>
<name>A0A4S3LXN5_9FLAO</name>
<dbReference type="InterPro" id="IPR011053">
    <property type="entry name" value="Single_hybrid_motif"/>
</dbReference>
<keyword evidence="1" id="KW-0175">Coiled coil</keyword>
<evidence type="ECO:0000313" key="4">
    <source>
        <dbReference type="Proteomes" id="UP000305939"/>
    </source>
</evidence>
<protein>
    <submittedName>
        <fullName evidence="3">HlyD family efflux transporter periplasmic adaptor subunit</fullName>
    </submittedName>
</protein>
<keyword evidence="2" id="KW-1133">Transmembrane helix</keyword>
<organism evidence="3 4">
    <name type="scientific">Robertkochia marina</name>
    <dbReference type="NCBI Taxonomy" id="1227945"/>
    <lineage>
        <taxon>Bacteria</taxon>
        <taxon>Pseudomonadati</taxon>
        <taxon>Bacteroidota</taxon>
        <taxon>Flavobacteriia</taxon>
        <taxon>Flavobacteriales</taxon>
        <taxon>Flavobacteriaceae</taxon>
        <taxon>Robertkochia</taxon>
    </lineage>
</organism>
<dbReference type="InterPro" id="IPR050739">
    <property type="entry name" value="MFP"/>
</dbReference>
<accession>A0A4S3LXN5</accession>
<dbReference type="SUPFAM" id="SSF51230">
    <property type="entry name" value="Single hybrid motif"/>
    <property type="match status" value="1"/>
</dbReference>
<evidence type="ECO:0000313" key="3">
    <source>
        <dbReference type="EMBL" id="THD66320.1"/>
    </source>
</evidence>
<keyword evidence="2" id="KW-0472">Membrane</keyword>
<feature type="coiled-coil region" evidence="1">
    <location>
        <begin position="203"/>
        <end position="233"/>
    </location>
</feature>
<dbReference type="PANTHER" id="PTHR30386">
    <property type="entry name" value="MEMBRANE FUSION SUBUNIT OF EMRAB-TOLC MULTIDRUG EFFLUX PUMP"/>
    <property type="match status" value="1"/>
</dbReference>
<keyword evidence="2" id="KW-0812">Transmembrane</keyword>
<dbReference type="EMBL" id="SSMC01000003">
    <property type="protein sequence ID" value="THD66320.1"/>
    <property type="molecule type" value="Genomic_DNA"/>
</dbReference>
<dbReference type="Proteomes" id="UP000305939">
    <property type="component" value="Unassembled WGS sequence"/>
</dbReference>
<sequence>MLNISSNPLSNKVDISAYRCSKKVFHKDHHKTFSRLLGAFFLILFAILFLPWTQNVRGEGFITTLTPGQRPQTIHSVIPGRIEEWYVREGDHVEKGDTIVYLSEVKDTYFDPTLLERTQAQLDAKKSSIRSYEEKIKAQDIQISNLKQERKLKMEQLRNKLIQANLKVESDSIDLEASKTNMLIAQRQFDRADQLNKEGLKPLQEVEDKRMKLQEATAKLISQENKLLTSRNEVINTEIEQGRLQAEYGEKISKAESDKFTALSMQFDGEGDLNKLENQYTNYAVRRNFNYVLAPQAGFVNKALQSGIGETIKEGDPLVSIMPSGFDIAVETFVEPIDLPLMHLGEKVRLQFDGWPAIIFSGWPNVSYGTYGGTVVAIENYISENGKYRILIAPDPEDHPWPEELRVGTGSNTFAMLQDVPIWFELWRQLNGFPPNFYQPNKNKGSEMTKK</sequence>
<dbReference type="AlphaFoldDB" id="A0A4S3LXN5"/>
<comment type="caution">
    <text evidence="3">The sequence shown here is derived from an EMBL/GenBank/DDBJ whole genome shotgun (WGS) entry which is preliminary data.</text>
</comment>
<dbReference type="RefSeq" id="WP_136336392.1">
    <property type="nucleotide sequence ID" value="NZ_QXMP01000017.1"/>
</dbReference>
<feature type="coiled-coil region" evidence="1">
    <location>
        <begin position="115"/>
        <end position="167"/>
    </location>
</feature>
<gene>
    <name evidence="3" type="ORF">E7Z59_10925</name>
</gene>
<reference evidence="3 4" key="1">
    <citation type="submission" date="2019-04" db="EMBL/GenBank/DDBJ databases">
        <title>Draft genome sequence of Robertkochia marina CC-AMO-30D.</title>
        <authorList>
            <person name="Hameed A."/>
            <person name="Lin S.-Y."/>
            <person name="Shahina M."/>
            <person name="Lai W.-A."/>
            <person name="Young C.-C."/>
        </authorList>
    </citation>
    <scope>NUCLEOTIDE SEQUENCE [LARGE SCALE GENOMIC DNA]</scope>
    <source>
        <strain evidence="3 4">CC-AMO-30D</strain>
    </source>
</reference>
<dbReference type="Gene3D" id="2.40.50.100">
    <property type="match status" value="1"/>
</dbReference>
<dbReference type="OrthoDB" id="9760528at2"/>
<proteinExistence type="predicted"/>
<keyword evidence="4" id="KW-1185">Reference proteome</keyword>
<evidence type="ECO:0000256" key="1">
    <source>
        <dbReference type="SAM" id="Coils"/>
    </source>
</evidence>